<evidence type="ECO:0000313" key="6">
    <source>
        <dbReference type="Proteomes" id="UP000701853"/>
    </source>
</evidence>
<feature type="region of interest" description="Disordered" evidence="1">
    <location>
        <begin position="584"/>
        <end position="621"/>
    </location>
</feature>
<dbReference type="GO" id="GO:0003676">
    <property type="term" value="F:nucleic acid binding"/>
    <property type="evidence" value="ECO:0007669"/>
    <property type="project" value="InterPro"/>
</dbReference>
<accession>A0A8J5YPC6</accession>
<evidence type="ECO:0000313" key="5">
    <source>
        <dbReference type="EMBL" id="KAG8486207.1"/>
    </source>
</evidence>
<keyword evidence="2" id="KW-0812">Transmembrane</keyword>
<dbReference type="AlphaFoldDB" id="A0A8J5YPC6"/>
<comment type="caution">
    <text evidence="5">The sequence shown here is derived from an EMBL/GenBank/DDBJ whole genome shotgun (WGS) entry which is preliminary data.</text>
</comment>
<evidence type="ECO:0000259" key="4">
    <source>
        <dbReference type="Pfam" id="PF13976"/>
    </source>
</evidence>
<evidence type="ECO:0008006" key="7">
    <source>
        <dbReference type="Google" id="ProtNLM"/>
    </source>
</evidence>
<dbReference type="InterPro" id="IPR043502">
    <property type="entry name" value="DNA/RNA_pol_sf"/>
</dbReference>
<evidence type="ECO:0000259" key="3">
    <source>
        <dbReference type="Pfam" id="PF07727"/>
    </source>
</evidence>
<organism evidence="5 6">
    <name type="scientific">Gossypium anomalum</name>
    <dbReference type="NCBI Taxonomy" id="47600"/>
    <lineage>
        <taxon>Eukaryota</taxon>
        <taxon>Viridiplantae</taxon>
        <taxon>Streptophyta</taxon>
        <taxon>Embryophyta</taxon>
        <taxon>Tracheophyta</taxon>
        <taxon>Spermatophyta</taxon>
        <taxon>Magnoliopsida</taxon>
        <taxon>eudicotyledons</taxon>
        <taxon>Gunneridae</taxon>
        <taxon>Pentapetalae</taxon>
        <taxon>rosids</taxon>
        <taxon>malvids</taxon>
        <taxon>Malvales</taxon>
        <taxon>Malvaceae</taxon>
        <taxon>Malvoideae</taxon>
        <taxon>Gossypium</taxon>
    </lineage>
</organism>
<dbReference type="Pfam" id="PF07727">
    <property type="entry name" value="RVT_2"/>
    <property type="match status" value="1"/>
</dbReference>
<name>A0A8J5YPC6_9ROSI</name>
<feature type="domain" description="GAG-pre-integrase" evidence="4">
    <location>
        <begin position="350"/>
        <end position="421"/>
    </location>
</feature>
<dbReference type="Pfam" id="PF13976">
    <property type="entry name" value="gag_pre-integrs"/>
    <property type="match status" value="1"/>
</dbReference>
<dbReference type="CDD" id="cd09272">
    <property type="entry name" value="RNase_HI_RT_Ty1"/>
    <property type="match status" value="1"/>
</dbReference>
<feature type="transmembrane region" description="Helical" evidence="2">
    <location>
        <begin position="255"/>
        <end position="281"/>
    </location>
</feature>
<proteinExistence type="predicted"/>
<keyword evidence="6" id="KW-1185">Reference proteome</keyword>
<keyword evidence="2" id="KW-1133">Transmembrane helix</keyword>
<dbReference type="InterPro" id="IPR036397">
    <property type="entry name" value="RNaseH_sf"/>
</dbReference>
<dbReference type="Gene3D" id="3.30.420.10">
    <property type="entry name" value="Ribonuclease H-like superfamily/Ribonuclease H"/>
    <property type="match status" value="1"/>
</dbReference>
<dbReference type="OrthoDB" id="414945at2759"/>
<reference evidence="5 6" key="1">
    <citation type="journal article" date="2021" name="bioRxiv">
        <title>The Gossypium anomalum genome as a resource for cotton improvement and evolutionary analysis of hybrid incompatibility.</title>
        <authorList>
            <person name="Grover C.E."/>
            <person name="Yuan D."/>
            <person name="Arick M.A."/>
            <person name="Miller E.R."/>
            <person name="Hu G."/>
            <person name="Peterson D.G."/>
            <person name="Wendel J.F."/>
            <person name="Udall J.A."/>
        </authorList>
    </citation>
    <scope>NUCLEOTIDE SEQUENCE [LARGE SCALE GENOMIC DNA]</scope>
    <source>
        <strain evidence="5">JFW-Udall</strain>
        <tissue evidence="5">Leaf</tissue>
    </source>
</reference>
<dbReference type="SUPFAM" id="SSF56672">
    <property type="entry name" value="DNA/RNA polymerases"/>
    <property type="match status" value="1"/>
</dbReference>
<sequence>MAIDPVPGVDTSCHSVHSGPAVPSQDSGNTTLHTIHSFSKHDTIKLTEANFLLWKHQLLLILEGYDLEGFVQGTIPIPSPLITGVDGHLVDNPLFLAHKKQDKFLASWLLSTVSDDVLVHLTAAKTSFDIWSIIEKRFGLKSNIKVSRMRHDLYSLKKANLTVKEYLSKVSIILVGLSMEFESIRVIASATPMSLDLLTEMLLDCEARQLELLTEILDMAPEGVVEASLVVDIVAVVEGGRVPDLSVNYVADLAMWSNLAIIALIHSLLLLLVLSLLHFFLQVPQSRLGMDRVSMGNGASVSIAHIGFSSMMSSSRLLHLKNILHVPTDIQTGTILLVGHMHKGLYRFDVSPAGSFKHTAGSQVDSPSVCHAQLSPDPLLWHNRLGHPCNNVFARVLQSCNVSFKYNCLSTVCSACQLGKSHKLPFSASKTVYPLPFELVVSDVWGPAHVKSNGFSYYVSFVDMHSRYTWLYFIKAKSEASMSVEFWSNAFSHAIHVVNKLPTYVLHGISPYEMLYKVRPDYSRLRVFGCACFPSLQPYNQHKLQFRSRTPVDLIGQIHQQTHVPIVSVPALVIFSSGLSVCPTSSSSMAPSRSRHSTGNSLEASDESCVPSSPPIRTTVNTHPMLTRSKCGISKTKLFSSVVTEKEPISIQEAFQSLQWTAAAQAEYQALLSNHTWDLMPLPVGRRAVGCKWISKVKRNDDGSVARYKGRLVVKGYLQEAGINFHETFSPVVKPTMIRVVLAIAVSLGWSLRQVDVNNAFLNGDLSEEIYMVQPLGFEQQGSNGQQLVCRLRKALYGLKQAPRAWFHKLREFLLTSKFETSKADNSLFIQRSGNQLLYVLVYVDDIIVTGSDSSAINQFVKSLHHQFSLKDLGKLNYFLGIEVTYTTDGLVLNQKKYILDLLKKASMDKSSSSPILMVSTCRLSAHAGSSVDDKSFFRSIVGALQYVVITRPDIAFSVNKVCQFMHRPLDTHFKAVKRILRYLQGTLNYGLHFHRTTKFVLEGYSDLSWGSDIDDRRSTSGYCIFFGGNPISWSSRKQQVVSRSVAEAEYRSLANVTAEMVWLQALLSELSVPFKHVELDIFFVREKVAAGALQVGHVSSADQVADVLTKPLSALLFTKFRRHLQVAPFERESQNSRGNVISIS</sequence>
<dbReference type="PANTHER" id="PTHR11439">
    <property type="entry name" value="GAG-POL-RELATED RETROTRANSPOSON"/>
    <property type="match status" value="1"/>
</dbReference>
<dbReference type="PANTHER" id="PTHR11439:SF455">
    <property type="entry name" value="RLK (RECEPTOR-LIKE PROTEIN KINASE) 8, PUTATIVE-RELATED"/>
    <property type="match status" value="1"/>
</dbReference>
<feature type="domain" description="Reverse transcriptase Ty1/copia-type" evidence="3">
    <location>
        <begin position="674"/>
        <end position="913"/>
    </location>
</feature>
<feature type="transmembrane region" description="Helical" evidence="2">
    <location>
        <begin position="293"/>
        <end position="312"/>
    </location>
</feature>
<keyword evidence="2" id="KW-0472">Membrane</keyword>
<dbReference type="SUPFAM" id="SSF53098">
    <property type="entry name" value="Ribonuclease H-like"/>
    <property type="match status" value="1"/>
</dbReference>
<dbReference type="Proteomes" id="UP000701853">
    <property type="component" value="Chromosome 8"/>
</dbReference>
<evidence type="ECO:0000256" key="2">
    <source>
        <dbReference type="SAM" id="Phobius"/>
    </source>
</evidence>
<dbReference type="EMBL" id="JAHUZN010000008">
    <property type="protein sequence ID" value="KAG8486207.1"/>
    <property type="molecule type" value="Genomic_DNA"/>
</dbReference>
<gene>
    <name evidence="5" type="ORF">CXB51_019494</name>
</gene>
<dbReference type="InterPro" id="IPR012337">
    <property type="entry name" value="RNaseH-like_sf"/>
</dbReference>
<feature type="region of interest" description="Disordered" evidence="1">
    <location>
        <begin position="1"/>
        <end position="28"/>
    </location>
</feature>
<protein>
    <recommendedName>
        <fullName evidence="7">Retrovirus-related Pol polyprotein from transposon RE1</fullName>
    </recommendedName>
</protein>
<dbReference type="InterPro" id="IPR025724">
    <property type="entry name" value="GAG-pre-integrase_dom"/>
</dbReference>
<evidence type="ECO:0000256" key="1">
    <source>
        <dbReference type="SAM" id="MobiDB-lite"/>
    </source>
</evidence>
<dbReference type="InterPro" id="IPR013103">
    <property type="entry name" value="RVT_2"/>
</dbReference>